<evidence type="ECO:0000256" key="5">
    <source>
        <dbReference type="ARBA" id="ARBA00022679"/>
    </source>
</evidence>
<organism evidence="13 14">
    <name type="scientific">Candidatus Uhrbacteria bacterium RIFCSPLOWO2_01_FULL_47_24</name>
    <dbReference type="NCBI Taxonomy" id="1802401"/>
    <lineage>
        <taxon>Bacteria</taxon>
        <taxon>Candidatus Uhriibacteriota</taxon>
    </lineage>
</organism>
<evidence type="ECO:0000256" key="6">
    <source>
        <dbReference type="ARBA" id="ARBA00022777"/>
    </source>
</evidence>
<dbReference type="SUPFAM" id="SSF47384">
    <property type="entry name" value="Homodimeric domain of signal transducing histidine kinase"/>
    <property type="match status" value="1"/>
</dbReference>
<comment type="subcellular location">
    <subcellularLocation>
        <location evidence="2">Membrane</location>
    </subcellularLocation>
</comment>
<keyword evidence="8" id="KW-0175">Coiled coil</keyword>
<feature type="domain" description="HAMP" evidence="12">
    <location>
        <begin position="189"/>
        <end position="241"/>
    </location>
</feature>
<dbReference type="Proteomes" id="UP000176897">
    <property type="component" value="Unassembled WGS sequence"/>
</dbReference>
<name>A0A1F7UNV7_9BACT</name>
<dbReference type="InterPro" id="IPR036097">
    <property type="entry name" value="HisK_dim/P_sf"/>
</dbReference>
<dbReference type="Gene3D" id="3.30.565.10">
    <property type="entry name" value="Histidine kinase-like ATPase, C-terminal domain"/>
    <property type="match status" value="1"/>
</dbReference>
<evidence type="ECO:0000313" key="13">
    <source>
        <dbReference type="EMBL" id="OGL79956.1"/>
    </source>
</evidence>
<sequence>MPFFKYKNHRTPFPLRLKLAIIVIAMSFFAFLVYVPVAYKHAQILLTHQLYDRATFALNQLVQTGPLIENSDTFVGLVKPYAIGERGYIIAIDQTGMILTPHPDGQTHLKDIVRWSDIVARILSGEKRASVDFEEMRHLVSIPYGPYYLVSVMTEQDFFDELYPLITKSLIVWSVFGAVFVILAIFFIRGIAGPVSRVANAARAMMQNKKFEPIIVRTGDEIELLADEFSAMAIQLREYEEGLERKVVERTAQLETVNEQLKEKSMVLERVLDDVKKVDAELARLNRAKSDFISMASHQLRTPLTAIKWYTRILTNAGLEKFTPTQKRAFTQIQSANERMVDLVSALLNVSRIEMGTLAIEPKPIDFKKLLARAVDEVRPFAQEHGVALKGEALTSILATADANLANIILNNLLTNAIRYTPKGGHVTARLAQRKGRVIISVSDNGYGIPKKEQARLFDKFFRASNILDKEPQGTGLGLYITKSIAEELGGKLSFTSQENKGSTFTVSLPKGGLKRREGTKKLLPMS</sequence>
<dbReference type="PANTHER" id="PTHR43711">
    <property type="entry name" value="TWO-COMPONENT HISTIDINE KINASE"/>
    <property type="match status" value="1"/>
</dbReference>
<protein>
    <recommendedName>
        <fullName evidence="3">histidine kinase</fullName>
        <ecNumber evidence="3">2.7.13.3</ecNumber>
    </recommendedName>
</protein>
<dbReference type="GO" id="GO:0000155">
    <property type="term" value="F:phosphorelay sensor kinase activity"/>
    <property type="evidence" value="ECO:0007669"/>
    <property type="project" value="InterPro"/>
</dbReference>
<keyword evidence="4" id="KW-0597">Phosphoprotein</keyword>
<evidence type="ECO:0000259" key="12">
    <source>
        <dbReference type="PROSITE" id="PS50885"/>
    </source>
</evidence>
<comment type="catalytic activity">
    <reaction evidence="1">
        <text>ATP + protein L-histidine = ADP + protein N-phospho-L-histidine.</text>
        <dbReference type="EC" id="2.7.13.3"/>
    </reaction>
</comment>
<reference evidence="13 14" key="1">
    <citation type="journal article" date="2016" name="Nat. Commun.">
        <title>Thousands of microbial genomes shed light on interconnected biogeochemical processes in an aquifer system.</title>
        <authorList>
            <person name="Anantharaman K."/>
            <person name="Brown C.T."/>
            <person name="Hug L.A."/>
            <person name="Sharon I."/>
            <person name="Castelle C.J."/>
            <person name="Probst A.J."/>
            <person name="Thomas B.C."/>
            <person name="Singh A."/>
            <person name="Wilkins M.J."/>
            <person name="Karaoz U."/>
            <person name="Brodie E.L."/>
            <person name="Williams K.H."/>
            <person name="Hubbard S.S."/>
            <person name="Banfield J.F."/>
        </authorList>
    </citation>
    <scope>NUCLEOTIDE SEQUENCE [LARGE SCALE GENOMIC DNA]</scope>
</reference>
<dbReference type="PROSITE" id="PS50109">
    <property type="entry name" value="HIS_KIN"/>
    <property type="match status" value="1"/>
</dbReference>
<keyword evidence="10" id="KW-0472">Membrane</keyword>
<dbReference type="InterPro" id="IPR050736">
    <property type="entry name" value="Sensor_HK_Regulatory"/>
</dbReference>
<evidence type="ECO:0000313" key="14">
    <source>
        <dbReference type="Proteomes" id="UP000176897"/>
    </source>
</evidence>
<keyword evidence="6" id="KW-0418">Kinase</keyword>
<feature type="region of interest" description="Disordered" evidence="9">
    <location>
        <begin position="506"/>
        <end position="527"/>
    </location>
</feature>
<dbReference type="SUPFAM" id="SSF158472">
    <property type="entry name" value="HAMP domain-like"/>
    <property type="match status" value="1"/>
</dbReference>
<evidence type="ECO:0000256" key="2">
    <source>
        <dbReference type="ARBA" id="ARBA00004370"/>
    </source>
</evidence>
<dbReference type="SMART" id="SM00388">
    <property type="entry name" value="HisKA"/>
    <property type="match status" value="1"/>
</dbReference>
<keyword evidence="10" id="KW-0812">Transmembrane</keyword>
<gene>
    <name evidence="13" type="ORF">A3B21_00925</name>
</gene>
<dbReference type="CDD" id="cd06225">
    <property type="entry name" value="HAMP"/>
    <property type="match status" value="1"/>
</dbReference>
<dbReference type="SMART" id="SM00304">
    <property type="entry name" value="HAMP"/>
    <property type="match status" value="1"/>
</dbReference>
<dbReference type="GO" id="GO:0016020">
    <property type="term" value="C:membrane"/>
    <property type="evidence" value="ECO:0007669"/>
    <property type="project" value="UniProtKB-SubCell"/>
</dbReference>
<dbReference type="Pfam" id="PF00512">
    <property type="entry name" value="HisKA"/>
    <property type="match status" value="1"/>
</dbReference>
<dbReference type="Gene3D" id="6.10.340.10">
    <property type="match status" value="1"/>
</dbReference>
<dbReference type="InterPro" id="IPR004358">
    <property type="entry name" value="Sig_transdc_His_kin-like_C"/>
</dbReference>
<comment type="caution">
    <text evidence="13">The sequence shown here is derived from an EMBL/GenBank/DDBJ whole genome shotgun (WGS) entry which is preliminary data.</text>
</comment>
<keyword evidence="7" id="KW-0902">Two-component regulatory system</keyword>
<evidence type="ECO:0000256" key="8">
    <source>
        <dbReference type="SAM" id="Coils"/>
    </source>
</evidence>
<keyword evidence="10" id="KW-1133">Transmembrane helix</keyword>
<dbReference type="PRINTS" id="PR00344">
    <property type="entry name" value="BCTRLSENSOR"/>
</dbReference>
<dbReference type="InterPro" id="IPR036890">
    <property type="entry name" value="HATPase_C_sf"/>
</dbReference>
<dbReference type="InterPro" id="IPR003661">
    <property type="entry name" value="HisK_dim/P_dom"/>
</dbReference>
<dbReference type="InterPro" id="IPR003660">
    <property type="entry name" value="HAMP_dom"/>
</dbReference>
<dbReference type="Gene3D" id="1.10.287.130">
    <property type="match status" value="1"/>
</dbReference>
<dbReference type="InterPro" id="IPR003594">
    <property type="entry name" value="HATPase_dom"/>
</dbReference>
<evidence type="ECO:0000256" key="10">
    <source>
        <dbReference type="SAM" id="Phobius"/>
    </source>
</evidence>
<feature type="domain" description="Histidine kinase" evidence="11">
    <location>
        <begin position="295"/>
        <end position="513"/>
    </location>
</feature>
<accession>A0A1F7UNV7</accession>
<evidence type="ECO:0000256" key="3">
    <source>
        <dbReference type="ARBA" id="ARBA00012438"/>
    </source>
</evidence>
<proteinExistence type="predicted"/>
<evidence type="ECO:0000256" key="1">
    <source>
        <dbReference type="ARBA" id="ARBA00000085"/>
    </source>
</evidence>
<dbReference type="STRING" id="1802401.A3B21_00925"/>
<dbReference type="InterPro" id="IPR005467">
    <property type="entry name" value="His_kinase_dom"/>
</dbReference>
<feature type="coiled-coil region" evidence="8">
    <location>
        <begin position="258"/>
        <end position="288"/>
    </location>
</feature>
<dbReference type="EC" id="2.7.13.3" evidence="3"/>
<dbReference type="EMBL" id="MGEJ01000019">
    <property type="protein sequence ID" value="OGL79956.1"/>
    <property type="molecule type" value="Genomic_DNA"/>
</dbReference>
<evidence type="ECO:0000256" key="7">
    <source>
        <dbReference type="ARBA" id="ARBA00023012"/>
    </source>
</evidence>
<evidence type="ECO:0000256" key="9">
    <source>
        <dbReference type="SAM" id="MobiDB-lite"/>
    </source>
</evidence>
<dbReference type="PROSITE" id="PS50885">
    <property type="entry name" value="HAMP"/>
    <property type="match status" value="1"/>
</dbReference>
<dbReference type="AlphaFoldDB" id="A0A1F7UNV7"/>
<feature type="transmembrane region" description="Helical" evidence="10">
    <location>
        <begin position="20"/>
        <end position="39"/>
    </location>
</feature>
<dbReference type="SMART" id="SM00387">
    <property type="entry name" value="HATPase_c"/>
    <property type="match status" value="1"/>
</dbReference>
<dbReference type="PANTHER" id="PTHR43711:SF1">
    <property type="entry name" value="HISTIDINE KINASE 1"/>
    <property type="match status" value="1"/>
</dbReference>
<dbReference type="CDD" id="cd00075">
    <property type="entry name" value="HATPase"/>
    <property type="match status" value="1"/>
</dbReference>
<dbReference type="Pfam" id="PF02518">
    <property type="entry name" value="HATPase_c"/>
    <property type="match status" value="1"/>
</dbReference>
<evidence type="ECO:0000256" key="4">
    <source>
        <dbReference type="ARBA" id="ARBA00022553"/>
    </source>
</evidence>
<dbReference type="SUPFAM" id="SSF55874">
    <property type="entry name" value="ATPase domain of HSP90 chaperone/DNA topoisomerase II/histidine kinase"/>
    <property type="match status" value="1"/>
</dbReference>
<keyword evidence="5" id="KW-0808">Transferase</keyword>
<evidence type="ECO:0000259" key="11">
    <source>
        <dbReference type="PROSITE" id="PS50109"/>
    </source>
</evidence>
<dbReference type="CDD" id="cd00082">
    <property type="entry name" value="HisKA"/>
    <property type="match status" value="1"/>
</dbReference>
<feature type="transmembrane region" description="Helical" evidence="10">
    <location>
        <begin position="170"/>
        <end position="188"/>
    </location>
</feature>
<dbReference type="FunFam" id="3.30.565.10:FF:000006">
    <property type="entry name" value="Sensor histidine kinase WalK"/>
    <property type="match status" value="1"/>
</dbReference>